<protein>
    <recommendedName>
        <fullName evidence="3">Reverse transcriptase domain-containing protein</fullName>
    </recommendedName>
</protein>
<evidence type="ECO:0000313" key="1">
    <source>
        <dbReference type="Proteomes" id="UP000813463"/>
    </source>
</evidence>
<evidence type="ECO:0000313" key="2">
    <source>
        <dbReference type="RefSeq" id="XP_056694940.1"/>
    </source>
</evidence>
<accession>A0ABM3RH56</accession>
<proteinExistence type="predicted"/>
<evidence type="ECO:0008006" key="3">
    <source>
        <dbReference type="Google" id="ProtNLM"/>
    </source>
</evidence>
<dbReference type="InterPro" id="IPR052343">
    <property type="entry name" value="Retrotransposon-Effector_Assoc"/>
</dbReference>
<dbReference type="PANTHER" id="PTHR46890">
    <property type="entry name" value="NON-LTR RETROLELEMENT REVERSE TRANSCRIPTASE-LIKE PROTEIN-RELATED"/>
    <property type="match status" value="1"/>
</dbReference>
<dbReference type="GeneID" id="130469589"/>
<name>A0ABM3RH56_SPIOL</name>
<dbReference type="Proteomes" id="UP000813463">
    <property type="component" value="Chromosome 3"/>
</dbReference>
<dbReference type="RefSeq" id="XP_056694940.1">
    <property type="nucleotide sequence ID" value="XM_056838962.1"/>
</dbReference>
<dbReference type="PANTHER" id="PTHR46890:SF43">
    <property type="entry name" value="NON-LTR RETROELEMENT REVERSE TRANSCRIPTASE"/>
    <property type="match status" value="1"/>
</dbReference>
<sequence>MFSIPNDKASRVDGYNSMLFKAAWEIIGDYISTAVPNFFKTGKILKELNCITKLLCEKLRLVLPDVVSDTQGAFLAGRSILHNVLICQDLVNMYRRSQTIRCCMFMLDIQKAYDTVEWEFIQETLLGLEFPVVFTGLIMTCVKSPSFTLMLNGVPTGVS</sequence>
<organism evidence="1 2">
    <name type="scientific">Spinacia oleracea</name>
    <name type="common">Spinach</name>
    <dbReference type="NCBI Taxonomy" id="3562"/>
    <lineage>
        <taxon>Eukaryota</taxon>
        <taxon>Viridiplantae</taxon>
        <taxon>Streptophyta</taxon>
        <taxon>Embryophyta</taxon>
        <taxon>Tracheophyta</taxon>
        <taxon>Spermatophyta</taxon>
        <taxon>Magnoliopsida</taxon>
        <taxon>eudicotyledons</taxon>
        <taxon>Gunneridae</taxon>
        <taxon>Pentapetalae</taxon>
        <taxon>Caryophyllales</taxon>
        <taxon>Chenopodiaceae</taxon>
        <taxon>Chenopodioideae</taxon>
        <taxon>Anserineae</taxon>
        <taxon>Spinacia</taxon>
    </lineage>
</organism>
<reference evidence="1" key="1">
    <citation type="journal article" date="2021" name="Nat. Commun.">
        <title>Genomic analyses provide insights into spinach domestication and the genetic basis of agronomic traits.</title>
        <authorList>
            <person name="Cai X."/>
            <person name="Sun X."/>
            <person name="Xu C."/>
            <person name="Sun H."/>
            <person name="Wang X."/>
            <person name="Ge C."/>
            <person name="Zhang Z."/>
            <person name="Wang Q."/>
            <person name="Fei Z."/>
            <person name="Jiao C."/>
            <person name="Wang Q."/>
        </authorList>
    </citation>
    <scope>NUCLEOTIDE SEQUENCE [LARGE SCALE GENOMIC DNA]</scope>
    <source>
        <strain evidence="1">cv. Varoflay</strain>
    </source>
</reference>
<reference evidence="2" key="2">
    <citation type="submission" date="2025-08" db="UniProtKB">
        <authorList>
            <consortium name="RefSeq"/>
        </authorList>
    </citation>
    <scope>IDENTIFICATION</scope>
    <source>
        <tissue evidence="2">Leaf</tissue>
    </source>
</reference>
<keyword evidence="1" id="KW-1185">Reference proteome</keyword>
<gene>
    <name evidence="2" type="primary">LOC130469589</name>
</gene>